<keyword evidence="1" id="KW-1133">Transmembrane helix</keyword>
<dbReference type="Proteomes" id="UP000015354">
    <property type="component" value="Unassembled WGS sequence"/>
</dbReference>
<dbReference type="Pfam" id="PF04982">
    <property type="entry name" value="TM_HPP"/>
    <property type="match status" value="1"/>
</dbReference>
<comment type="caution">
    <text evidence="3">The sequence shown here is derived from an EMBL/GenBank/DDBJ whole genome shotgun (WGS) entry which is preliminary data.</text>
</comment>
<reference evidence="3 4" key="1">
    <citation type="journal article" date="2013" name="PLoS ONE">
        <title>Predicting the Proteins of Angomonas deanei, Strigomonas culicis and Their Respective Endosymbionts Reveals New Aspects of the Trypanosomatidae Family.</title>
        <authorList>
            <person name="Motta M.C."/>
            <person name="Martins A.C."/>
            <person name="de Souza S.S."/>
            <person name="Catta-Preta C.M."/>
            <person name="Silva R."/>
            <person name="Klein C.C."/>
            <person name="de Almeida L.G."/>
            <person name="de Lima Cunha O."/>
            <person name="Ciapina L.P."/>
            <person name="Brocchi M."/>
            <person name="Colabardini A.C."/>
            <person name="de Araujo Lima B."/>
            <person name="Machado C.R."/>
            <person name="de Almeida Soares C.M."/>
            <person name="Probst C.M."/>
            <person name="de Menezes C.B."/>
            <person name="Thompson C.E."/>
            <person name="Bartholomeu D.C."/>
            <person name="Gradia D.F."/>
            <person name="Pavoni D.P."/>
            <person name="Grisard E.C."/>
            <person name="Fantinatti-Garboggini F."/>
            <person name="Marchini F.K."/>
            <person name="Rodrigues-Luiz G.F."/>
            <person name="Wagner G."/>
            <person name="Goldman G.H."/>
            <person name="Fietto J.L."/>
            <person name="Elias M.C."/>
            <person name="Goldman M.H."/>
            <person name="Sagot M.F."/>
            <person name="Pereira M."/>
            <person name="Stoco P.H."/>
            <person name="de Mendonca-Neto R.P."/>
            <person name="Teixeira S.M."/>
            <person name="Maciel T.E."/>
            <person name="de Oliveira Mendes T.A."/>
            <person name="Urmenyi T.P."/>
            <person name="de Souza W."/>
            <person name="Schenkman S."/>
            <person name="de Vasconcelos A.T."/>
        </authorList>
    </citation>
    <scope>NUCLEOTIDE SEQUENCE [LARGE SCALE GENOMIC DNA]</scope>
</reference>
<feature type="transmembrane region" description="Helical" evidence="1">
    <location>
        <begin position="76"/>
        <end position="95"/>
    </location>
</feature>
<name>S9UWL8_9TRYP</name>
<accession>S9UWL8</accession>
<dbReference type="OrthoDB" id="2016548at2759"/>
<gene>
    <name evidence="3" type="ORF">STCU_01159</name>
</gene>
<organism evidence="3 4">
    <name type="scientific">Strigomonas culicis</name>
    <dbReference type="NCBI Taxonomy" id="28005"/>
    <lineage>
        <taxon>Eukaryota</taxon>
        <taxon>Discoba</taxon>
        <taxon>Euglenozoa</taxon>
        <taxon>Kinetoplastea</taxon>
        <taxon>Metakinetoplastina</taxon>
        <taxon>Trypanosomatida</taxon>
        <taxon>Trypanosomatidae</taxon>
        <taxon>Strigomonadinae</taxon>
        <taxon>Strigomonas</taxon>
    </lineage>
</organism>
<evidence type="ECO:0000313" key="4">
    <source>
        <dbReference type="Proteomes" id="UP000015354"/>
    </source>
</evidence>
<evidence type="ECO:0000259" key="2">
    <source>
        <dbReference type="Pfam" id="PF04982"/>
    </source>
</evidence>
<dbReference type="InterPro" id="IPR007065">
    <property type="entry name" value="HPP"/>
</dbReference>
<proteinExistence type="predicted"/>
<dbReference type="InterPro" id="IPR058581">
    <property type="entry name" value="TM_HPP"/>
</dbReference>
<dbReference type="EMBL" id="ATMH01001159">
    <property type="protein sequence ID" value="EPY35282.1"/>
    <property type="molecule type" value="Genomic_DNA"/>
</dbReference>
<keyword evidence="4" id="KW-1185">Reference proteome</keyword>
<evidence type="ECO:0000256" key="1">
    <source>
        <dbReference type="SAM" id="Phobius"/>
    </source>
</evidence>
<protein>
    <submittedName>
        <fullName evidence="3">HPP family protein</fullName>
    </submittedName>
</protein>
<dbReference type="PANTHER" id="PTHR33741:SF5">
    <property type="entry name" value="TRANSMEMBRANE PROTEIN DDB_G0269096-RELATED"/>
    <property type="match status" value="1"/>
</dbReference>
<keyword evidence="1" id="KW-0472">Membrane</keyword>
<feature type="transmembrane region" description="Helical" evidence="1">
    <location>
        <begin position="12"/>
        <end position="37"/>
    </location>
</feature>
<sequence length="159" mass="16723">MVVLALVDHYGFYHLAGHSVAVFLPALGATCTVIYAVPKAPIAQPRCVIFSHVSAAVIGTALTHAFRSVSHPPQPFGSHCAGALGVAIHLALMIVTNTLHPPASATVISAAVQTLNAYYQDGGFLFVVTPCLLGPLIVVVMAIVLNNLVPSRSPYPQFW</sequence>
<evidence type="ECO:0000313" key="3">
    <source>
        <dbReference type="EMBL" id="EPY35282.1"/>
    </source>
</evidence>
<dbReference type="PANTHER" id="PTHR33741">
    <property type="entry name" value="TRANSMEMBRANE PROTEIN DDB_G0269096-RELATED"/>
    <property type="match status" value="1"/>
</dbReference>
<feature type="transmembrane region" description="Helical" evidence="1">
    <location>
        <begin position="125"/>
        <end position="149"/>
    </location>
</feature>
<keyword evidence="1" id="KW-0812">Transmembrane</keyword>
<feature type="transmembrane region" description="Helical" evidence="1">
    <location>
        <begin position="49"/>
        <end position="70"/>
    </location>
</feature>
<feature type="domain" description="HPP transmembrane region" evidence="2">
    <location>
        <begin position="4"/>
        <end position="154"/>
    </location>
</feature>
<dbReference type="AlphaFoldDB" id="S9UWL8"/>